<dbReference type="GO" id="GO:0016020">
    <property type="term" value="C:membrane"/>
    <property type="evidence" value="ECO:0007669"/>
    <property type="project" value="InterPro"/>
</dbReference>
<comment type="caution">
    <text evidence="2">The sequence shown here is derived from an EMBL/GenBank/DDBJ whole genome shotgun (WGS) entry which is preliminary data.</text>
</comment>
<gene>
    <name evidence="2" type="ORF">C7B45_16950</name>
</gene>
<feature type="transmembrane region" description="Helical" evidence="1">
    <location>
        <begin position="69"/>
        <end position="87"/>
    </location>
</feature>
<feature type="transmembrane region" description="Helical" evidence="1">
    <location>
        <begin position="143"/>
        <end position="160"/>
    </location>
</feature>
<name>A0A2T2WCQ4_9FIRM</name>
<dbReference type="EMBL" id="PXYV01000095">
    <property type="protein sequence ID" value="PSR20022.1"/>
    <property type="molecule type" value="Genomic_DNA"/>
</dbReference>
<dbReference type="Gene3D" id="1.20.120.1220">
    <property type="match status" value="1"/>
</dbReference>
<dbReference type="AlphaFoldDB" id="A0A2T2WCQ4"/>
<proteinExistence type="predicted"/>
<feature type="transmembrane region" description="Helical" evidence="1">
    <location>
        <begin position="12"/>
        <end position="32"/>
    </location>
</feature>
<feature type="transmembrane region" description="Helical" evidence="1">
    <location>
        <begin position="39"/>
        <end position="57"/>
    </location>
</feature>
<evidence type="ECO:0000256" key="1">
    <source>
        <dbReference type="SAM" id="Phobius"/>
    </source>
</evidence>
<keyword evidence="1" id="KW-0812">Transmembrane</keyword>
<accession>A0A2T2WCQ4</accession>
<evidence type="ECO:0000313" key="3">
    <source>
        <dbReference type="Proteomes" id="UP000241848"/>
    </source>
</evidence>
<feature type="transmembrane region" description="Helical" evidence="1">
    <location>
        <begin position="99"/>
        <end position="131"/>
    </location>
</feature>
<protein>
    <recommendedName>
        <fullName evidence="4">Prepilin type IV endopeptidase peptidase domain-containing protein</fullName>
    </recommendedName>
</protein>
<evidence type="ECO:0008006" key="4">
    <source>
        <dbReference type="Google" id="ProtNLM"/>
    </source>
</evidence>
<sequence>MLFCDKGKGVEYVAWIIWTACWITVALWQMWSDWRTRMLPYRASLLAFGIAWSARWVHVLPPDTGGGWAVRWLLTGLVLTGGVLLWLREALGLGDVGSFAALTLGLGTDGLMVIWLGYVITAMGLGIGWLMHRRAPRAVPLGPGLWGASIVMWLGIMMVAR</sequence>
<dbReference type="GO" id="GO:0004190">
    <property type="term" value="F:aspartic-type endopeptidase activity"/>
    <property type="evidence" value="ECO:0007669"/>
    <property type="project" value="InterPro"/>
</dbReference>
<dbReference type="Proteomes" id="UP000241848">
    <property type="component" value="Unassembled WGS sequence"/>
</dbReference>
<organism evidence="2 3">
    <name type="scientific">Sulfobacillus acidophilus</name>
    <dbReference type="NCBI Taxonomy" id="53633"/>
    <lineage>
        <taxon>Bacteria</taxon>
        <taxon>Bacillati</taxon>
        <taxon>Bacillota</taxon>
        <taxon>Clostridia</taxon>
        <taxon>Eubacteriales</taxon>
        <taxon>Clostridiales Family XVII. Incertae Sedis</taxon>
        <taxon>Sulfobacillus</taxon>
    </lineage>
</organism>
<keyword evidence="1" id="KW-1133">Transmembrane helix</keyword>
<reference evidence="2 3" key="1">
    <citation type="journal article" date="2014" name="BMC Genomics">
        <title>Comparison of environmental and isolate Sulfobacillus genomes reveals diverse carbon, sulfur, nitrogen, and hydrogen metabolisms.</title>
        <authorList>
            <person name="Justice N.B."/>
            <person name="Norman A."/>
            <person name="Brown C.T."/>
            <person name="Singh A."/>
            <person name="Thomas B.C."/>
            <person name="Banfield J.F."/>
        </authorList>
    </citation>
    <scope>NUCLEOTIDE SEQUENCE [LARGE SCALE GENOMIC DNA]</scope>
    <source>
        <strain evidence="2">AMDSBA3</strain>
    </source>
</reference>
<keyword evidence="1" id="KW-0472">Membrane</keyword>
<evidence type="ECO:0000313" key="2">
    <source>
        <dbReference type="EMBL" id="PSR20022.1"/>
    </source>
</evidence>